<dbReference type="PANTHER" id="PTHR20941:SF1">
    <property type="entry name" value="FOLIC ACID SYNTHESIS PROTEIN FOL1"/>
    <property type="match status" value="1"/>
</dbReference>
<dbReference type="Pfam" id="PF00809">
    <property type="entry name" value="Pterin_bind"/>
    <property type="match status" value="1"/>
</dbReference>
<gene>
    <name evidence="10" type="ORF">HMPREF1077_01907</name>
</gene>
<comment type="caution">
    <text evidence="10">The sequence shown here is derived from an EMBL/GenBank/DDBJ whole genome shotgun (WGS) entry which is preliminary data.</text>
</comment>
<keyword evidence="5" id="KW-0808">Transferase</keyword>
<dbReference type="Proteomes" id="UP000001218">
    <property type="component" value="Unassembled WGS sequence"/>
</dbReference>
<evidence type="ECO:0000313" key="11">
    <source>
        <dbReference type="Proteomes" id="UP000001218"/>
    </source>
</evidence>
<dbReference type="GO" id="GO:0004156">
    <property type="term" value="F:dihydropteroate synthase activity"/>
    <property type="evidence" value="ECO:0007669"/>
    <property type="project" value="UniProtKB-EC"/>
</dbReference>
<dbReference type="InterPro" id="IPR006390">
    <property type="entry name" value="DHP_synth_dom"/>
</dbReference>
<dbReference type="NCBIfam" id="TIGR01496">
    <property type="entry name" value="DHPS"/>
    <property type="match status" value="1"/>
</dbReference>
<keyword evidence="6" id="KW-0479">Metal-binding</keyword>
<dbReference type="GO" id="GO:0046872">
    <property type="term" value="F:metal ion binding"/>
    <property type="evidence" value="ECO:0007669"/>
    <property type="project" value="UniProtKB-KW"/>
</dbReference>
<dbReference type="InterPro" id="IPR000489">
    <property type="entry name" value="Pterin-binding_dom"/>
</dbReference>
<dbReference type="EMBL" id="AGZP01000017">
    <property type="protein sequence ID" value="EKN09997.1"/>
    <property type="molecule type" value="Genomic_DNA"/>
</dbReference>
<dbReference type="GO" id="GO:0046656">
    <property type="term" value="P:folic acid biosynthetic process"/>
    <property type="evidence" value="ECO:0007669"/>
    <property type="project" value="UniProtKB-KW"/>
</dbReference>
<comment type="cofactor">
    <cofactor evidence="2">
        <name>Mg(2+)</name>
        <dbReference type="ChEBI" id="CHEBI:18420"/>
    </cofactor>
</comment>
<dbReference type="GO" id="GO:0005829">
    <property type="term" value="C:cytosol"/>
    <property type="evidence" value="ECO:0007669"/>
    <property type="project" value="TreeGrafter"/>
</dbReference>
<comment type="pathway">
    <text evidence="3">Cofactor biosynthesis; tetrahydrofolate biosynthesis; 7,8-dihydrofolate from 2-amino-4-hydroxy-6-hydroxymethyl-7,8-dihydropteridine diphosphate and 4-aminobenzoate: step 1/2.</text>
</comment>
<evidence type="ECO:0000256" key="8">
    <source>
        <dbReference type="ARBA" id="ARBA00022909"/>
    </source>
</evidence>
<evidence type="ECO:0000256" key="6">
    <source>
        <dbReference type="ARBA" id="ARBA00022723"/>
    </source>
</evidence>
<dbReference type="eggNOG" id="COG0294">
    <property type="taxonomic scope" value="Bacteria"/>
</dbReference>
<feature type="domain" description="Pterin-binding" evidence="9">
    <location>
        <begin position="42"/>
        <end position="295"/>
    </location>
</feature>
<accession>K5Y9N2</accession>
<sequence length="310" mass="34690">MRVISRKCSDLMYLPLSLSERKKGMLHKTLNIKGTLTLLDTPLVMGILNVTPDSFYADSRKQTEAAIEERIQVILSEGGQIIDLGGYSSRPDAAEVPPEEEMERLAFALKILNTHYPDVALSVDTFRADVARRCVEEYGVAIINDISGGELDAEMFETVARLHVPYIMMHMRGTPQTMRQHTDYADLMEEIMLYFARKVRQLRLLGVNDIILDPGFGFSKTVDQNYTLMSHLCEFKEFGLPLLVGVSRKSMIYKYLGGTPADSLNGTTVLNTIALLNGADILRVHDVKAAVEAVKIVSKTFNFQLSTFNC</sequence>
<name>K5Y9N2_9BACT</name>
<evidence type="ECO:0000256" key="2">
    <source>
        <dbReference type="ARBA" id="ARBA00001946"/>
    </source>
</evidence>
<reference evidence="10 11" key="1">
    <citation type="submission" date="2012-02" db="EMBL/GenBank/DDBJ databases">
        <title>The Genome Sequence of Parabacteroides johnsonii CL02T12C29.</title>
        <authorList>
            <consortium name="The Broad Institute Genome Sequencing Platform"/>
            <person name="Earl A."/>
            <person name="Ward D."/>
            <person name="Feldgarden M."/>
            <person name="Gevers D."/>
            <person name="Zitomersky N.L."/>
            <person name="Coyne M.J."/>
            <person name="Comstock L.E."/>
            <person name="Young S.K."/>
            <person name="Zeng Q."/>
            <person name="Gargeya S."/>
            <person name="Fitzgerald M."/>
            <person name="Haas B."/>
            <person name="Abouelleil A."/>
            <person name="Alvarado L."/>
            <person name="Arachchi H.M."/>
            <person name="Berlin A."/>
            <person name="Chapman S.B."/>
            <person name="Gearin G."/>
            <person name="Goldberg J."/>
            <person name="Griggs A."/>
            <person name="Gujja S."/>
            <person name="Hansen M."/>
            <person name="Heiman D."/>
            <person name="Howarth C."/>
            <person name="Larimer J."/>
            <person name="Lui A."/>
            <person name="MacDonald P.J.P."/>
            <person name="McCowen C."/>
            <person name="Montmayeur A."/>
            <person name="Murphy C."/>
            <person name="Neiman D."/>
            <person name="Pearson M."/>
            <person name="Priest M."/>
            <person name="Roberts A."/>
            <person name="Saif S."/>
            <person name="Shea T."/>
            <person name="Sisk P."/>
            <person name="Stolte C."/>
            <person name="Sykes S."/>
            <person name="Wortman J."/>
            <person name="Nusbaum C."/>
            <person name="Birren B."/>
        </authorList>
    </citation>
    <scope>NUCLEOTIDE SEQUENCE [LARGE SCALE GENOMIC DNA]</scope>
    <source>
        <strain evidence="10 11">CL02T12C29</strain>
    </source>
</reference>
<dbReference type="GO" id="GO:0046654">
    <property type="term" value="P:tetrahydrofolate biosynthetic process"/>
    <property type="evidence" value="ECO:0007669"/>
    <property type="project" value="TreeGrafter"/>
</dbReference>
<protein>
    <recommendedName>
        <fullName evidence="4">dihydropteroate synthase</fullName>
        <ecNumber evidence="4">2.5.1.15</ecNumber>
    </recommendedName>
</protein>
<dbReference type="Gene3D" id="3.20.20.20">
    <property type="entry name" value="Dihydropteroate synthase-like"/>
    <property type="match status" value="1"/>
</dbReference>
<dbReference type="HOGENOM" id="CLU_008023_0_2_10"/>
<dbReference type="InterPro" id="IPR011005">
    <property type="entry name" value="Dihydropteroate_synth-like_sf"/>
</dbReference>
<dbReference type="AlphaFoldDB" id="K5Y9N2"/>
<organism evidence="10 11">
    <name type="scientific">Parabacteroides johnsonii CL02T12C29</name>
    <dbReference type="NCBI Taxonomy" id="999419"/>
    <lineage>
        <taxon>Bacteria</taxon>
        <taxon>Pseudomonadati</taxon>
        <taxon>Bacteroidota</taxon>
        <taxon>Bacteroidia</taxon>
        <taxon>Bacteroidales</taxon>
        <taxon>Tannerellaceae</taxon>
        <taxon>Parabacteroides</taxon>
    </lineage>
</organism>
<dbReference type="SUPFAM" id="SSF51717">
    <property type="entry name" value="Dihydropteroate synthetase-like"/>
    <property type="match status" value="1"/>
</dbReference>
<dbReference type="CDD" id="cd00739">
    <property type="entry name" value="DHPS"/>
    <property type="match status" value="1"/>
</dbReference>
<evidence type="ECO:0000259" key="9">
    <source>
        <dbReference type="PROSITE" id="PS50972"/>
    </source>
</evidence>
<dbReference type="PANTHER" id="PTHR20941">
    <property type="entry name" value="FOLATE SYNTHESIS PROTEINS"/>
    <property type="match status" value="1"/>
</dbReference>
<evidence type="ECO:0000256" key="5">
    <source>
        <dbReference type="ARBA" id="ARBA00022679"/>
    </source>
</evidence>
<proteinExistence type="predicted"/>
<dbReference type="PROSITE" id="PS50972">
    <property type="entry name" value="PTERIN_BINDING"/>
    <property type="match status" value="1"/>
</dbReference>
<evidence type="ECO:0000313" key="10">
    <source>
        <dbReference type="EMBL" id="EKN09997.1"/>
    </source>
</evidence>
<keyword evidence="7" id="KW-0460">Magnesium</keyword>
<evidence type="ECO:0000256" key="1">
    <source>
        <dbReference type="ARBA" id="ARBA00000012"/>
    </source>
</evidence>
<dbReference type="PATRIC" id="fig|999419.3.peg.1952"/>
<comment type="catalytic activity">
    <reaction evidence="1">
        <text>(7,8-dihydropterin-6-yl)methyl diphosphate + 4-aminobenzoate = 7,8-dihydropteroate + diphosphate</text>
        <dbReference type="Rhea" id="RHEA:19949"/>
        <dbReference type="ChEBI" id="CHEBI:17836"/>
        <dbReference type="ChEBI" id="CHEBI:17839"/>
        <dbReference type="ChEBI" id="CHEBI:33019"/>
        <dbReference type="ChEBI" id="CHEBI:72950"/>
        <dbReference type="EC" id="2.5.1.15"/>
    </reaction>
</comment>
<dbReference type="EC" id="2.5.1.15" evidence="4"/>
<evidence type="ECO:0000256" key="3">
    <source>
        <dbReference type="ARBA" id="ARBA00004763"/>
    </source>
</evidence>
<keyword evidence="8" id="KW-0289">Folate biosynthesis</keyword>
<dbReference type="InterPro" id="IPR045031">
    <property type="entry name" value="DHP_synth-like"/>
</dbReference>
<evidence type="ECO:0000256" key="4">
    <source>
        <dbReference type="ARBA" id="ARBA00012458"/>
    </source>
</evidence>
<evidence type="ECO:0000256" key="7">
    <source>
        <dbReference type="ARBA" id="ARBA00022842"/>
    </source>
</evidence>